<dbReference type="PRINTS" id="PR00355">
    <property type="entry name" value="ADRENODOXIN"/>
</dbReference>
<dbReference type="Pfam" id="PF00111">
    <property type="entry name" value="Fer2"/>
    <property type="match status" value="1"/>
</dbReference>
<dbReference type="RefSeq" id="WP_160590162.1">
    <property type="nucleotide sequence ID" value="NZ_BAAAFP010000002.1"/>
</dbReference>
<dbReference type="AlphaFoldDB" id="A0A844ZKS3"/>
<evidence type="ECO:0000256" key="5">
    <source>
        <dbReference type="ARBA" id="ARBA00023014"/>
    </source>
</evidence>
<name>A0A844ZKS3_9SPHN</name>
<dbReference type="GO" id="GO:0046872">
    <property type="term" value="F:metal ion binding"/>
    <property type="evidence" value="ECO:0007669"/>
    <property type="project" value="UniProtKB-KW"/>
</dbReference>
<dbReference type="Gene3D" id="3.10.20.30">
    <property type="match status" value="1"/>
</dbReference>
<evidence type="ECO:0000256" key="4">
    <source>
        <dbReference type="ARBA" id="ARBA00023004"/>
    </source>
</evidence>
<protein>
    <submittedName>
        <fullName evidence="8">2Fe-2S iron-sulfur cluster binding domain-containing protein</fullName>
    </submittedName>
</protein>
<dbReference type="PROSITE" id="PS51085">
    <property type="entry name" value="2FE2S_FER_2"/>
    <property type="match status" value="1"/>
</dbReference>
<evidence type="ECO:0000259" key="7">
    <source>
        <dbReference type="PROSITE" id="PS51085"/>
    </source>
</evidence>
<evidence type="ECO:0000256" key="3">
    <source>
        <dbReference type="ARBA" id="ARBA00022723"/>
    </source>
</evidence>
<reference evidence="8 9" key="1">
    <citation type="submission" date="2019-12" db="EMBL/GenBank/DDBJ databases">
        <title>Genomic-based taxomic classification of the family Erythrobacteraceae.</title>
        <authorList>
            <person name="Xu L."/>
        </authorList>
    </citation>
    <scope>NUCLEOTIDE SEQUENCE [LARGE SCALE GENOMIC DNA]</scope>
    <source>
        <strain evidence="8 9">JCM 16339</strain>
    </source>
</reference>
<dbReference type="InterPro" id="IPR012675">
    <property type="entry name" value="Beta-grasp_dom_sf"/>
</dbReference>
<gene>
    <name evidence="8" type="ORF">GRI32_05355</name>
</gene>
<dbReference type="Proteomes" id="UP000435243">
    <property type="component" value="Unassembled WGS sequence"/>
</dbReference>
<dbReference type="PANTHER" id="PTHR23426:SF65">
    <property type="entry name" value="FERREDOXIN-2, MITOCHONDRIAL"/>
    <property type="match status" value="1"/>
</dbReference>
<keyword evidence="3" id="KW-0479">Metal-binding</keyword>
<comment type="caution">
    <text evidence="8">The sequence shown here is derived from an EMBL/GenBank/DDBJ whole genome shotgun (WGS) entry which is preliminary data.</text>
</comment>
<dbReference type="CDD" id="cd00207">
    <property type="entry name" value="fer2"/>
    <property type="match status" value="1"/>
</dbReference>
<sequence length="105" mass="11112">MITLHIEDLKGETRAITVSPEGSLMEAIRDNGFEDLLAACGGCCSCATCHVVIDPASVLPLPAMAADEDSLLDGSDHRQESSRLSCQIPLSSELDGLKLRIAEAD</sequence>
<keyword evidence="9" id="KW-1185">Reference proteome</keyword>
<keyword evidence="4" id="KW-0408">Iron</keyword>
<dbReference type="InterPro" id="IPR001041">
    <property type="entry name" value="2Fe-2S_ferredoxin-type"/>
</dbReference>
<evidence type="ECO:0000256" key="2">
    <source>
        <dbReference type="ARBA" id="ARBA00022714"/>
    </source>
</evidence>
<dbReference type="InterPro" id="IPR036010">
    <property type="entry name" value="2Fe-2S_ferredoxin-like_sf"/>
</dbReference>
<proteinExistence type="inferred from homology"/>
<keyword evidence="5" id="KW-0411">Iron-sulfur</keyword>
<accession>A0A844ZKS3</accession>
<dbReference type="OrthoDB" id="9799640at2"/>
<evidence type="ECO:0000256" key="1">
    <source>
        <dbReference type="ARBA" id="ARBA00010914"/>
    </source>
</evidence>
<dbReference type="PANTHER" id="PTHR23426">
    <property type="entry name" value="FERREDOXIN/ADRENODOXIN"/>
    <property type="match status" value="1"/>
</dbReference>
<dbReference type="GO" id="GO:0140647">
    <property type="term" value="P:P450-containing electron transport chain"/>
    <property type="evidence" value="ECO:0007669"/>
    <property type="project" value="InterPro"/>
</dbReference>
<dbReference type="GO" id="GO:0051537">
    <property type="term" value="F:2 iron, 2 sulfur cluster binding"/>
    <property type="evidence" value="ECO:0007669"/>
    <property type="project" value="UniProtKB-KW"/>
</dbReference>
<feature type="domain" description="2Fe-2S ferredoxin-type" evidence="7">
    <location>
        <begin position="1"/>
        <end position="105"/>
    </location>
</feature>
<evidence type="ECO:0000256" key="6">
    <source>
        <dbReference type="ARBA" id="ARBA00034078"/>
    </source>
</evidence>
<keyword evidence="2" id="KW-0001">2Fe-2S</keyword>
<dbReference type="EMBL" id="WTYY01000002">
    <property type="protein sequence ID" value="MXO88164.1"/>
    <property type="molecule type" value="Genomic_DNA"/>
</dbReference>
<comment type="cofactor">
    <cofactor evidence="6">
        <name>[2Fe-2S] cluster</name>
        <dbReference type="ChEBI" id="CHEBI:190135"/>
    </cofactor>
</comment>
<dbReference type="GO" id="GO:0009055">
    <property type="term" value="F:electron transfer activity"/>
    <property type="evidence" value="ECO:0007669"/>
    <property type="project" value="TreeGrafter"/>
</dbReference>
<dbReference type="InterPro" id="IPR001055">
    <property type="entry name" value="Adrenodoxin-like"/>
</dbReference>
<evidence type="ECO:0000313" key="9">
    <source>
        <dbReference type="Proteomes" id="UP000435243"/>
    </source>
</evidence>
<organism evidence="8 9">
    <name type="scientific">Alteraurantiacibacter aestuarii</name>
    <dbReference type="NCBI Taxonomy" id="650004"/>
    <lineage>
        <taxon>Bacteria</taxon>
        <taxon>Pseudomonadati</taxon>
        <taxon>Pseudomonadota</taxon>
        <taxon>Alphaproteobacteria</taxon>
        <taxon>Sphingomonadales</taxon>
        <taxon>Erythrobacteraceae</taxon>
        <taxon>Alteraurantiacibacter</taxon>
    </lineage>
</organism>
<evidence type="ECO:0000313" key="8">
    <source>
        <dbReference type="EMBL" id="MXO88164.1"/>
    </source>
</evidence>
<dbReference type="SUPFAM" id="SSF54292">
    <property type="entry name" value="2Fe-2S ferredoxin-like"/>
    <property type="match status" value="1"/>
</dbReference>
<comment type="similarity">
    <text evidence="1">Belongs to the adrenodoxin/putidaredoxin family.</text>
</comment>